<keyword evidence="1" id="KW-0812">Transmembrane</keyword>
<proteinExistence type="predicted"/>
<feature type="transmembrane region" description="Helical" evidence="1">
    <location>
        <begin position="12"/>
        <end position="33"/>
    </location>
</feature>
<accession>A0A0F9N8N0</accession>
<keyword evidence="1" id="KW-0472">Membrane</keyword>
<keyword evidence="1" id="KW-1133">Transmembrane helix</keyword>
<feature type="transmembrane region" description="Helical" evidence="1">
    <location>
        <begin position="67"/>
        <end position="85"/>
    </location>
</feature>
<evidence type="ECO:0000313" key="2">
    <source>
        <dbReference type="EMBL" id="KKN15905.1"/>
    </source>
</evidence>
<name>A0A0F9N8N0_9ZZZZ</name>
<organism evidence="2">
    <name type="scientific">marine sediment metagenome</name>
    <dbReference type="NCBI Taxonomy" id="412755"/>
    <lineage>
        <taxon>unclassified sequences</taxon>
        <taxon>metagenomes</taxon>
        <taxon>ecological metagenomes</taxon>
    </lineage>
</organism>
<gene>
    <name evidence="2" type="ORF">LCGC14_0981280</name>
</gene>
<sequence>MYRKAIRKAGNAGLVATTVVATGNLLHTLPVAVTPRGPRTAIITKILAYNNTGGNVTLQFGTWDRTVVGALFVALLPILVAINTLDNEWLETGIPPIEFASNTTVGANGRVGDIYVVASAAAVDIVIEVLEK</sequence>
<dbReference type="AlphaFoldDB" id="A0A0F9N8N0"/>
<dbReference type="EMBL" id="LAZR01003666">
    <property type="protein sequence ID" value="KKN15905.1"/>
    <property type="molecule type" value="Genomic_DNA"/>
</dbReference>
<evidence type="ECO:0000256" key="1">
    <source>
        <dbReference type="SAM" id="Phobius"/>
    </source>
</evidence>
<reference evidence="2" key="1">
    <citation type="journal article" date="2015" name="Nature">
        <title>Complex archaea that bridge the gap between prokaryotes and eukaryotes.</title>
        <authorList>
            <person name="Spang A."/>
            <person name="Saw J.H."/>
            <person name="Jorgensen S.L."/>
            <person name="Zaremba-Niedzwiedzka K."/>
            <person name="Martijn J."/>
            <person name="Lind A.E."/>
            <person name="van Eijk R."/>
            <person name="Schleper C."/>
            <person name="Guy L."/>
            <person name="Ettema T.J."/>
        </authorList>
    </citation>
    <scope>NUCLEOTIDE SEQUENCE</scope>
</reference>
<protein>
    <submittedName>
        <fullName evidence="2">Uncharacterized protein</fullName>
    </submittedName>
</protein>
<comment type="caution">
    <text evidence="2">The sequence shown here is derived from an EMBL/GenBank/DDBJ whole genome shotgun (WGS) entry which is preliminary data.</text>
</comment>